<evidence type="ECO:0000256" key="1">
    <source>
        <dbReference type="SAM" id="MobiDB-lite"/>
    </source>
</evidence>
<feature type="region of interest" description="Disordered" evidence="1">
    <location>
        <begin position="1"/>
        <end position="59"/>
    </location>
</feature>
<reference evidence="2 3" key="1">
    <citation type="journal article" date="2015" name="Genome Biol. Evol.">
        <title>Comparative Genomics of a Bacterivorous Green Alga Reveals Evolutionary Causalities and Consequences of Phago-Mixotrophic Mode of Nutrition.</title>
        <authorList>
            <person name="Burns J.A."/>
            <person name="Paasch A."/>
            <person name="Narechania A."/>
            <person name="Kim E."/>
        </authorList>
    </citation>
    <scope>NUCLEOTIDE SEQUENCE [LARGE SCALE GENOMIC DNA]</scope>
    <source>
        <strain evidence="2 3">PLY_AMNH</strain>
    </source>
</reference>
<accession>A0AAE0L0S2</accession>
<proteinExistence type="predicted"/>
<organism evidence="2 3">
    <name type="scientific">Cymbomonas tetramitiformis</name>
    <dbReference type="NCBI Taxonomy" id="36881"/>
    <lineage>
        <taxon>Eukaryota</taxon>
        <taxon>Viridiplantae</taxon>
        <taxon>Chlorophyta</taxon>
        <taxon>Pyramimonadophyceae</taxon>
        <taxon>Pyramimonadales</taxon>
        <taxon>Pyramimonadaceae</taxon>
        <taxon>Cymbomonas</taxon>
    </lineage>
</organism>
<evidence type="ECO:0000313" key="2">
    <source>
        <dbReference type="EMBL" id="KAK3267574.1"/>
    </source>
</evidence>
<keyword evidence="3" id="KW-1185">Reference proteome</keyword>
<dbReference type="EMBL" id="LGRX02012334">
    <property type="protein sequence ID" value="KAK3267574.1"/>
    <property type="molecule type" value="Genomic_DNA"/>
</dbReference>
<gene>
    <name evidence="2" type="ORF">CYMTET_23877</name>
</gene>
<dbReference type="AlphaFoldDB" id="A0AAE0L0S2"/>
<dbReference type="Proteomes" id="UP001190700">
    <property type="component" value="Unassembled WGS sequence"/>
</dbReference>
<protein>
    <submittedName>
        <fullName evidence="2">Uncharacterized protein</fullName>
    </submittedName>
</protein>
<feature type="compositionally biased region" description="Polar residues" evidence="1">
    <location>
        <begin position="109"/>
        <end position="126"/>
    </location>
</feature>
<feature type="compositionally biased region" description="Low complexity" evidence="1">
    <location>
        <begin position="84"/>
        <end position="94"/>
    </location>
</feature>
<sequence length="126" mass="13869">MLSFGSAASWKRGEPRDQQAAPLAEDPEIATVPDGTELKDLTPTTRTRRAKSLHPNPARTIGLSKAVRDGVVSLFMNCNTHELTQKQLTQKQHTSQPPGPLGQHRMQVKKTSQVIIPNPLHMNSSQ</sequence>
<name>A0AAE0L0S2_9CHLO</name>
<feature type="region of interest" description="Disordered" evidence="1">
    <location>
        <begin position="84"/>
        <end position="126"/>
    </location>
</feature>
<evidence type="ECO:0000313" key="3">
    <source>
        <dbReference type="Proteomes" id="UP001190700"/>
    </source>
</evidence>
<comment type="caution">
    <text evidence="2">The sequence shown here is derived from an EMBL/GenBank/DDBJ whole genome shotgun (WGS) entry which is preliminary data.</text>
</comment>